<dbReference type="GO" id="GO:0008081">
    <property type="term" value="F:phosphoric diester hydrolase activity"/>
    <property type="evidence" value="ECO:0007669"/>
    <property type="project" value="InterPro"/>
</dbReference>
<reference evidence="2" key="1">
    <citation type="journal article" date="2015" name="Nature">
        <title>Complex archaea that bridge the gap between prokaryotes and eukaryotes.</title>
        <authorList>
            <person name="Spang A."/>
            <person name="Saw J.H."/>
            <person name="Jorgensen S.L."/>
            <person name="Zaremba-Niedzwiedzka K."/>
            <person name="Martijn J."/>
            <person name="Lind A.E."/>
            <person name="van Eijk R."/>
            <person name="Schleper C."/>
            <person name="Guy L."/>
            <person name="Ettema T.J."/>
        </authorList>
    </citation>
    <scope>NUCLEOTIDE SEQUENCE</scope>
</reference>
<sequence>MEPCVDCTYIMQHKELMDRMDALQGKLTCLAFYPNPIPEDIADGTEGHDIPHPGQANKLVFRQQSPV</sequence>
<organism evidence="2">
    <name type="scientific">marine sediment metagenome</name>
    <dbReference type="NCBI Taxonomy" id="412755"/>
    <lineage>
        <taxon>unclassified sequences</taxon>
        <taxon>metagenomes</taxon>
        <taxon>ecological metagenomes</taxon>
    </lineage>
</organism>
<evidence type="ECO:0000313" key="2">
    <source>
        <dbReference type="EMBL" id="KKM85171.1"/>
    </source>
</evidence>
<dbReference type="AlphaFoldDB" id="A0A0F9LD11"/>
<accession>A0A0F9LD11</accession>
<protein>
    <submittedName>
        <fullName evidence="2">Uncharacterized protein</fullName>
    </submittedName>
</protein>
<comment type="caution">
    <text evidence="2">The sequence shown here is derived from an EMBL/GenBank/DDBJ whole genome shotgun (WGS) entry which is preliminary data.</text>
</comment>
<evidence type="ECO:0000256" key="1">
    <source>
        <dbReference type="SAM" id="MobiDB-lite"/>
    </source>
</evidence>
<dbReference type="InterPro" id="IPR023174">
    <property type="entry name" value="PDEase_CS"/>
</dbReference>
<feature type="region of interest" description="Disordered" evidence="1">
    <location>
        <begin position="40"/>
        <end position="67"/>
    </location>
</feature>
<proteinExistence type="predicted"/>
<gene>
    <name evidence="2" type="ORF">LCGC14_1291680</name>
</gene>
<dbReference type="EMBL" id="LAZR01007452">
    <property type="protein sequence ID" value="KKM85171.1"/>
    <property type="molecule type" value="Genomic_DNA"/>
</dbReference>
<dbReference type="PROSITE" id="PS00126">
    <property type="entry name" value="PDEASE_I_1"/>
    <property type="match status" value="1"/>
</dbReference>
<name>A0A0F9LD11_9ZZZZ</name>